<feature type="compositionally biased region" description="Low complexity" evidence="1">
    <location>
        <begin position="31"/>
        <end position="98"/>
    </location>
</feature>
<dbReference type="AlphaFoldDB" id="A0A0N5A0N6"/>
<feature type="chain" id="PRO_5005892480" evidence="2">
    <location>
        <begin position="28"/>
        <end position="112"/>
    </location>
</feature>
<keyword evidence="3" id="KW-1185">Reference proteome</keyword>
<proteinExistence type="predicted"/>
<feature type="region of interest" description="Disordered" evidence="1">
    <location>
        <begin position="31"/>
        <end position="112"/>
    </location>
</feature>
<dbReference type="Proteomes" id="UP000038045">
    <property type="component" value="Unplaced"/>
</dbReference>
<accession>A0A0N5A0N6</accession>
<reference evidence="4" key="1">
    <citation type="submission" date="2017-02" db="UniProtKB">
        <authorList>
            <consortium name="WormBaseParasite"/>
        </authorList>
    </citation>
    <scope>IDENTIFICATION</scope>
</reference>
<evidence type="ECO:0000313" key="3">
    <source>
        <dbReference type="Proteomes" id="UP000038045"/>
    </source>
</evidence>
<sequence>MTNIFSLKFLFTIIFAAMLICTIFSEAYPSNQQQGGNQFGSSTQGGFSGQQSQGGNQFGSSTQGGFSGQQSQGGNQFGSSSQGQSSGQQSQFGNSTQGRNPPPCQGGSTPSE</sequence>
<evidence type="ECO:0000313" key="4">
    <source>
        <dbReference type="WBParaSite" id="PTRK_0001499300.1"/>
    </source>
</evidence>
<protein>
    <submittedName>
        <fullName evidence="4">Uncharacterized protein</fullName>
    </submittedName>
</protein>
<keyword evidence="2" id="KW-0732">Signal</keyword>
<evidence type="ECO:0000256" key="2">
    <source>
        <dbReference type="SAM" id="SignalP"/>
    </source>
</evidence>
<dbReference type="WBParaSite" id="PTRK_0001499300.1">
    <property type="protein sequence ID" value="PTRK_0001499300.1"/>
    <property type="gene ID" value="PTRK_0001499300"/>
</dbReference>
<evidence type="ECO:0000256" key="1">
    <source>
        <dbReference type="SAM" id="MobiDB-lite"/>
    </source>
</evidence>
<name>A0A0N5A0N6_PARTI</name>
<organism evidence="3 4">
    <name type="scientific">Parastrongyloides trichosuri</name>
    <name type="common">Possum-specific nematode worm</name>
    <dbReference type="NCBI Taxonomy" id="131310"/>
    <lineage>
        <taxon>Eukaryota</taxon>
        <taxon>Metazoa</taxon>
        <taxon>Ecdysozoa</taxon>
        <taxon>Nematoda</taxon>
        <taxon>Chromadorea</taxon>
        <taxon>Rhabditida</taxon>
        <taxon>Tylenchina</taxon>
        <taxon>Panagrolaimomorpha</taxon>
        <taxon>Strongyloidoidea</taxon>
        <taxon>Strongyloididae</taxon>
        <taxon>Parastrongyloides</taxon>
    </lineage>
</organism>
<feature type="signal peptide" evidence="2">
    <location>
        <begin position="1"/>
        <end position="27"/>
    </location>
</feature>